<evidence type="ECO:0000256" key="1">
    <source>
        <dbReference type="SAM" id="SignalP"/>
    </source>
</evidence>
<name>A0A0D0BFX0_9AGAR</name>
<evidence type="ECO:0000313" key="2">
    <source>
        <dbReference type="EMBL" id="KIK62815.1"/>
    </source>
</evidence>
<evidence type="ECO:0000313" key="3">
    <source>
        <dbReference type="Proteomes" id="UP000053593"/>
    </source>
</evidence>
<dbReference type="AlphaFoldDB" id="A0A0D0BFX0"/>
<keyword evidence="3" id="KW-1185">Reference proteome</keyword>
<feature type="signal peptide" evidence="1">
    <location>
        <begin position="1"/>
        <end position="18"/>
    </location>
</feature>
<gene>
    <name evidence="2" type="ORF">GYMLUDRAFT_242453</name>
</gene>
<protein>
    <submittedName>
        <fullName evidence="2">Uncharacterized protein</fullName>
    </submittedName>
</protein>
<organism evidence="2 3">
    <name type="scientific">Collybiopsis luxurians FD-317 M1</name>
    <dbReference type="NCBI Taxonomy" id="944289"/>
    <lineage>
        <taxon>Eukaryota</taxon>
        <taxon>Fungi</taxon>
        <taxon>Dikarya</taxon>
        <taxon>Basidiomycota</taxon>
        <taxon>Agaricomycotina</taxon>
        <taxon>Agaricomycetes</taxon>
        <taxon>Agaricomycetidae</taxon>
        <taxon>Agaricales</taxon>
        <taxon>Marasmiineae</taxon>
        <taxon>Omphalotaceae</taxon>
        <taxon>Collybiopsis</taxon>
        <taxon>Collybiopsis luxurians</taxon>
    </lineage>
</organism>
<reference evidence="2 3" key="1">
    <citation type="submission" date="2014-04" db="EMBL/GenBank/DDBJ databases">
        <title>Evolutionary Origins and Diversification of the Mycorrhizal Mutualists.</title>
        <authorList>
            <consortium name="DOE Joint Genome Institute"/>
            <consortium name="Mycorrhizal Genomics Consortium"/>
            <person name="Kohler A."/>
            <person name="Kuo A."/>
            <person name="Nagy L.G."/>
            <person name="Floudas D."/>
            <person name="Copeland A."/>
            <person name="Barry K.W."/>
            <person name="Cichocki N."/>
            <person name="Veneault-Fourrey C."/>
            <person name="LaButti K."/>
            <person name="Lindquist E.A."/>
            <person name="Lipzen A."/>
            <person name="Lundell T."/>
            <person name="Morin E."/>
            <person name="Murat C."/>
            <person name="Riley R."/>
            <person name="Ohm R."/>
            <person name="Sun H."/>
            <person name="Tunlid A."/>
            <person name="Henrissat B."/>
            <person name="Grigoriev I.V."/>
            <person name="Hibbett D.S."/>
            <person name="Martin F."/>
        </authorList>
    </citation>
    <scope>NUCLEOTIDE SEQUENCE [LARGE SCALE GENOMIC DNA]</scope>
    <source>
        <strain evidence="2 3">FD-317 M1</strain>
    </source>
</reference>
<dbReference type="Proteomes" id="UP000053593">
    <property type="component" value="Unassembled WGS sequence"/>
</dbReference>
<sequence>MKFTTVFAISAALLSVSATPLQIRDGWDPIVTSPVPGTVWTIATLANITPMPPRLSGRIDLTAADLRCHSRG</sequence>
<proteinExistence type="predicted"/>
<accession>A0A0D0BFX0</accession>
<dbReference type="HOGENOM" id="CLU_2722492_0_0_1"/>
<feature type="chain" id="PRO_5002208069" evidence="1">
    <location>
        <begin position="19"/>
        <end position="72"/>
    </location>
</feature>
<dbReference type="EMBL" id="KN834766">
    <property type="protein sequence ID" value="KIK62815.1"/>
    <property type="molecule type" value="Genomic_DNA"/>
</dbReference>
<keyword evidence="1" id="KW-0732">Signal</keyword>